<dbReference type="AlphaFoldDB" id="A0A7G6X1Y3"/>
<dbReference type="KEGG" id="kqi:F1D05_22955"/>
<name>A0A7G6X1Y3_9ACTN</name>
<evidence type="ECO:0000313" key="2">
    <source>
        <dbReference type="EMBL" id="QNE20248.1"/>
    </source>
</evidence>
<feature type="transmembrane region" description="Helical" evidence="1">
    <location>
        <begin position="80"/>
        <end position="97"/>
    </location>
</feature>
<reference evidence="3" key="1">
    <citation type="submission" date="2019-09" db="EMBL/GenBank/DDBJ databases">
        <title>Antimicrobial potential of Antarctic Bacteria.</title>
        <authorList>
            <person name="Benaud N."/>
            <person name="Edwards R.J."/>
            <person name="Ferrari B.C."/>
        </authorList>
    </citation>
    <scope>NUCLEOTIDE SEQUENCE [LARGE SCALE GENOMIC DNA]</scope>
    <source>
        <strain evidence="3">SPB151</strain>
    </source>
</reference>
<proteinExistence type="predicted"/>
<feature type="transmembrane region" description="Helical" evidence="1">
    <location>
        <begin position="151"/>
        <end position="172"/>
    </location>
</feature>
<gene>
    <name evidence="2" type="ORF">F1D05_22955</name>
</gene>
<reference evidence="2 3" key="2">
    <citation type="journal article" date="2020" name="Microbiol. Resour. Announc.">
        <title>Antarctic desert soil bacteria exhibit high novel natural product potential, evaluated through long-read genome sequencing and comparative genomics.</title>
        <authorList>
            <person name="Benaud N."/>
            <person name="Edwards R.J."/>
            <person name="Amos T.G."/>
            <person name="D'Agostino P.M."/>
            <person name="Gutierrez-Chavez C."/>
            <person name="Montgomery K."/>
            <person name="Nicetic I."/>
            <person name="Ferrari B.C."/>
        </authorList>
    </citation>
    <scope>NUCLEOTIDE SEQUENCE [LARGE SCALE GENOMIC DNA]</scope>
    <source>
        <strain evidence="2 3">SPB151</strain>
    </source>
</reference>
<keyword evidence="1" id="KW-1133">Transmembrane helix</keyword>
<protein>
    <recommendedName>
        <fullName evidence="4">DUF3159 domain-containing protein</fullName>
    </recommendedName>
</protein>
<dbReference type="Proteomes" id="UP000515563">
    <property type="component" value="Chromosome"/>
</dbReference>
<feature type="transmembrane region" description="Helical" evidence="1">
    <location>
        <begin position="118"/>
        <end position="145"/>
    </location>
</feature>
<organism evidence="2 3">
    <name type="scientific">Kribbella qitaiheensis</name>
    <dbReference type="NCBI Taxonomy" id="1544730"/>
    <lineage>
        <taxon>Bacteria</taxon>
        <taxon>Bacillati</taxon>
        <taxon>Actinomycetota</taxon>
        <taxon>Actinomycetes</taxon>
        <taxon>Propionibacteriales</taxon>
        <taxon>Kribbellaceae</taxon>
        <taxon>Kribbella</taxon>
    </lineage>
</organism>
<dbReference type="RefSeq" id="WP_185442338.1">
    <property type="nucleotide sequence ID" value="NZ_CP043661.1"/>
</dbReference>
<keyword evidence="1" id="KW-0472">Membrane</keyword>
<keyword evidence="1" id="KW-0812">Transmembrane</keyword>
<evidence type="ECO:0000256" key="1">
    <source>
        <dbReference type="SAM" id="Phobius"/>
    </source>
</evidence>
<keyword evidence="3" id="KW-1185">Reference proteome</keyword>
<evidence type="ECO:0000313" key="3">
    <source>
        <dbReference type="Proteomes" id="UP000515563"/>
    </source>
</evidence>
<feature type="transmembrane region" description="Helical" evidence="1">
    <location>
        <begin position="20"/>
        <end position="38"/>
    </location>
</feature>
<dbReference type="EMBL" id="CP043661">
    <property type="protein sequence ID" value="QNE20248.1"/>
    <property type="molecule type" value="Genomic_DNA"/>
</dbReference>
<evidence type="ECO:0008006" key="4">
    <source>
        <dbReference type="Google" id="ProtNLM"/>
    </source>
</evidence>
<sequence>MSYLRTFAPWIVYAVIPSAHWNWAALIALVLSLGLIAQQTRAGRTLDAQIIELGSAVFFAVITVVAFTSPHSALHPYTPALSSATLAVIAGVSLALRKPFTLGIAKQTTPREIWNQPLFVRTNVIITAVWTACFAVTAAVLALLADGDSTARTLVQIAGFVVPMVFTLRYVAHIQAKAAELQSR</sequence>
<accession>A0A7G6X1Y3</accession>
<feature type="transmembrane region" description="Helical" evidence="1">
    <location>
        <begin position="50"/>
        <end position="68"/>
    </location>
</feature>